<keyword evidence="3" id="KW-1185">Reference proteome</keyword>
<accession>A0A0D0CUY8</accession>
<proteinExistence type="predicted"/>
<dbReference type="InParanoid" id="A0A0D0CUY8"/>
<feature type="compositionally biased region" description="Polar residues" evidence="1">
    <location>
        <begin position="90"/>
        <end position="103"/>
    </location>
</feature>
<feature type="compositionally biased region" description="Basic and acidic residues" evidence="1">
    <location>
        <begin position="200"/>
        <end position="211"/>
    </location>
</feature>
<sequence length="211" mass="22548">MVSKPWKVINAKDQVQPKALTSSKLTTTRALLETPSPQPFNNSCDRCIWQTKDCTRKFEKGIPVGACLPCRQAKSRAPIQAPEAPKAPSQGPSKGPTHQSNWGTLKPPVTPSKWAPSLGPGPSQSKKAKASVSKFRPKTPSVSQNAKFTNDVGVTPLGSIEVYHPLAGPPPHSIPRASALKLIATLVNPLLDPRPGPSSDPKDHIIKGLEV</sequence>
<dbReference type="HOGENOM" id="CLU_040073_2_0_1"/>
<reference evidence="2 3" key="1">
    <citation type="submission" date="2014-04" db="EMBL/GenBank/DDBJ databases">
        <authorList>
            <consortium name="DOE Joint Genome Institute"/>
            <person name="Kuo A."/>
            <person name="Kohler A."/>
            <person name="Jargeat P."/>
            <person name="Nagy L.G."/>
            <person name="Floudas D."/>
            <person name="Copeland A."/>
            <person name="Barry K.W."/>
            <person name="Cichocki N."/>
            <person name="Veneault-Fourrey C."/>
            <person name="LaButti K."/>
            <person name="Lindquist E.A."/>
            <person name="Lipzen A."/>
            <person name="Lundell T."/>
            <person name="Morin E."/>
            <person name="Murat C."/>
            <person name="Sun H."/>
            <person name="Tunlid A."/>
            <person name="Henrissat B."/>
            <person name="Grigoriev I.V."/>
            <person name="Hibbett D.S."/>
            <person name="Martin F."/>
            <person name="Nordberg H.P."/>
            <person name="Cantor M.N."/>
            <person name="Hua S.X."/>
        </authorList>
    </citation>
    <scope>NUCLEOTIDE SEQUENCE [LARGE SCALE GENOMIC DNA]</scope>
    <source>
        <strain evidence="2 3">Ve08.2h10</strain>
    </source>
</reference>
<dbReference type="Proteomes" id="UP000054538">
    <property type="component" value="Unassembled WGS sequence"/>
</dbReference>
<dbReference type="EMBL" id="KN828474">
    <property type="protein sequence ID" value="KIK74911.1"/>
    <property type="molecule type" value="Genomic_DNA"/>
</dbReference>
<evidence type="ECO:0000313" key="3">
    <source>
        <dbReference type="Proteomes" id="UP000054538"/>
    </source>
</evidence>
<protein>
    <submittedName>
        <fullName evidence="2">Uncharacterized protein</fullName>
    </submittedName>
</protein>
<reference evidence="3" key="2">
    <citation type="submission" date="2015-01" db="EMBL/GenBank/DDBJ databases">
        <title>Evolutionary Origins and Diversification of the Mycorrhizal Mutualists.</title>
        <authorList>
            <consortium name="DOE Joint Genome Institute"/>
            <consortium name="Mycorrhizal Genomics Consortium"/>
            <person name="Kohler A."/>
            <person name="Kuo A."/>
            <person name="Nagy L.G."/>
            <person name="Floudas D."/>
            <person name="Copeland A."/>
            <person name="Barry K.W."/>
            <person name="Cichocki N."/>
            <person name="Veneault-Fourrey C."/>
            <person name="LaButti K."/>
            <person name="Lindquist E.A."/>
            <person name="Lipzen A."/>
            <person name="Lundell T."/>
            <person name="Morin E."/>
            <person name="Murat C."/>
            <person name="Riley R."/>
            <person name="Ohm R."/>
            <person name="Sun H."/>
            <person name="Tunlid A."/>
            <person name="Henrissat B."/>
            <person name="Grigoriev I.V."/>
            <person name="Hibbett D.S."/>
            <person name="Martin F."/>
        </authorList>
    </citation>
    <scope>NUCLEOTIDE SEQUENCE [LARGE SCALE GENOMIC DNA]</scope>
    <source>
        <strain evidence="3">Ve08.2h10</strain>
    </source>
</reference>
<organism evidence="2 3">
    <name type="scientific">Paxillus rubicundulus Ve08.2h10</name>
    <dbReference type="NCBI Taxonomy" id="930991"/>
    <lineage>
        <taxon>Eukaryota</taxon>
        <taxon>Fungi</taxon>
        <taxon>Dikarya</taxon>
        <taxon>Basidiomycota</taxon>
        <taxon>Agaricomycotina</taxon>
        <taxon>Agaricomycetes</taxon>
        <taxon>Agaricomycetidae</taxon>
        <taxon>Boletales</taxon>
        <taxon>Paxilineae</taxon>
        <taxon>Paxillaceae</taxon>
        <taxon>Paxillus</taxon>
    </lineage>
</organism>
<evidence type="ECO:0000313" key="2">
    <source>
        <dbReference type="EMBL" id="KIK74911.1"/>
    </source>
</evidence>
<gene>
    <name evidence="2" type="ORF">PAXRUDRAFT_19429</name>
</gene>
<evidence type="ECO:0000256" key="1">
    <source>
        <dbReference type="SAM" id="MobiDB-lite"/>
    </source>
</evidence>
<feature type="region of interest" description="Disordered" evidence="1">
    <location>
        <begin position="190"/>
        <end position="211"/>
    </location>
</feature>
<dbReference type="AlphaFoldDB" id="A0A0D0CUY8"/>
<name>A0A0D0CUY8_9AGAM</name>
<feature type="region of interest" description="Disordered" evidence="1">
    <location>
        <begin position="78"/>
        <end position="146"/>
    </location>
</feature>